<dbReference type="STRING" id="1674920.ACR52_19835"/>
<reference evidence="2 3" key="1">
    <citation type="submission" date="2015-06" db="EMBL/GenBank/DDBJ databases">
        <title>Draft genome sequence of an Antarctic Pseudomonas sp. strain KG01 with full potential for biotechnological applications.</title>
        <authorList>
            <person name="Pavlov M.S."/>
            <person name="Lira F."/>
            <person name="Martinez J.L."/>
            <person name="Marshall S.H."/>
        </authorList>
    </citation>
    <scope>NUCLEOTIDE SEQUENCE [LARGE SCALE GENOMIC DNA]</scope>
    <source>
        <strain evidence="2 3">KG01</strain>
    </source>
</reference>
<feature type="chain" id="PRO_5005297969" description="Lipoprotein" evidence="1">
    <location>
        <begin position="24"/>
        <end position="231"/>
    </location>
</feature>
<dbReference type="EMBL" id="LFMW01000013">
    <property type="protein sequence ID" value="KMT53629.1"/>
    <property type="molecule type" value="Genomic_DNA"/>
</dbReference>
<evidence type="ECO:0000313" key="3">
    <source>
        <dbReference type="Proteomes" id="UP000037551"/>
    </source>
</evidence>
<evidence type="ECO:0000256" key="1">
    <source>
        <dbReference type="SAM" id="SignalP"/>
    </source>
</evidence>
<dbReference type="RefSeq" id="WP_048728304.1">
    <property type="nucleotide sequence ID" value="NZ_JBJGXJ010000024.1"/>
</dbReference>
<evidence type="ECO:0008006" key="4">
    <source>
        <dbReference type="Google" id="ProtNLM"/>
    </source>
</evidence>
<proteinExistence type="predicted"/>
<dbReference type="AlphaFoldDB" id="A0A0J8FY47"/>
<keyword evidence="1" id="KW-0732">Signal</keyword>
<name>A0A0J8FY47_9PSED</name>
<accession>A0A0J8FY47</accession>
<comment type="caution">
    <text evidence="2">The sequence shown here is derived from an EMBL/GenBank/DDBJ whole genome shotgun (WGS) entry which is preliminary data.</text>
</comment>
<dbReference type="OrthoDB" id="6864769at2"/>
<organism evidence="2 3">
    <name type="scientific">Pseudomonas fildesensis</name>
    <dbReference type="NCBI Taxonomy" id="1674920"/>
    <lineage>
        <taxon>Bacteria</taxon>
        <taxon>Pseudomonadati</taxon>
        <taxon>Pseudomonadota</taxon>
        <taxon>Gammaproteobacteria</taxon>
        <taxon>Pseudomonadales</taxon>
        <taxon>Pseudomonadaceae</taxon>
        <taxon>Pseudomonas</taxon>
    </lineage>
</organism>
<protein>
    <recommendedName>
        <fullName evidence="4">Lipoprotein</fullName>
    </recommendedName>
</protein>
<dbReference type="PATRIC" id="fig|1674920.3.peg.2358"/>
<dbReference type="PROSITE" id="PS51257">
    <property type="entry name" value="PROKAR_LIPOPROTEIN"/>
    <property type="match status" value="1"/>
</dbReference>
<gene>
    <name evidence="2" type="ORF">ACR52_19835</name>
</gene>
<dbReference type="Proteomes" id="UP000037551">
    <property type="component" value="Unassembled WGS sequence"/>
</dbReference>
<feature type="signal peptide" evidence="1">
    <location>
        <begin position="1"/>
        <end position="23"/>
    </location>
</feature>
<keyword evidence="3" id="KW-1185">Reference proteome</keyword>
<evidence type="ECO:0000313" key="2">
    <source>
        <dbReference type="EMBL" id="KMT53629.1"/>
    </source>
</evidence>
<sequence>MAFRTLRNCIALIFICSGLYGCAANIQKPVELDAQFWSDKSQTIGVAMTTLPPSELVLGGQQGLLDLAINKGINSKLSTQVSTWKLQDAASIPDEIVAKLVAKGYKAKRVDESIDLTKFKENKFREGFFGRDLTPLQAKYGVDRLLLISYTASGAYRTYYSVVPTSVPTPQVGGIGLVVDLRDNHLLWYKPFAVTQPAQGEWDQPNYSNLSNAYYQAVDSSRQLVITPFAQ</sequence>